<dbReference type="RefSeq" id="WP_129010524.1">
    <property type="nucleotide sequence ID" value="NZ_CP053835.1"/>
</dbReference>
<feature type="domain" description="Filamentous haemagglutinin FhaB/tRNA nuclease CdiA-like TPS" evidence="5">
    <location>
        <begin position="33"/>
        <end position="145"/>
    </location>
</feature>
<dbReference type="Proteomes" id="UP000503313">
    <property type="component" value="Chromosome"/>
</dbReference>
<evidence type="ECO:0000313" key="7">
    <source>
        <dbReference type="Proteomes" id="UP000503313"/>
    </source>
</evidence>
<dbReference type="InterPro" id="IPR011493">
    <property type="entry name" value="GLUG"/>
</dbReference>
<sequence length="1875" mass="196774">MKFKSDFSSRFRILKGGKISLMVSALLGSVTLSVASPTAGVVTSGTANISQSGNTTNINQSSNKATINWQDFSIKSNETVNFNQPNKNSITLNRVVGNEKSVIDGALNANGQVWILNSNGVLFNKTAKVNTAGIVATTKELSDADFNAGNYNFKGDSKASVINLGTIEVSNSGYVVLASNEVKNAGTIKAVKGKVYLSGADKYSLNLNGNSLVSLSVKKGVLDALVENSGTVIANGGEIYLSTNAVNELLKGVVNNTGILEANSLDGVTGKVELFAHGGEVQVGGTIKAKDGFVETSGKKFSIDKNTNIKAKTWLIDPTNLTVNDATAYETALGNGTDTLIKTDNATGSDEGNIYINDTINWTTNAKLTLDAYNNIYINKAISATNGKLALYYGDSGDYYINAKVNLSAGQNFFTKKASDSAETSWTVVTTASDVQSMSLSGNTVLGADVDASGISNWTPIGNFSTRFTGNFDGLGHTIDKLYINNSSFYLGLFGATNSSSTIKNVGLINVNIIGNNFVGGLVGASSSTIKNSYVSGTVSGDTYIGGLVGWNDSTIENSYASATVSGYSFVGGLVGINTSTIKYSYASGTVNGYSDFGGLVGSDNNIIENSYYNKDTNTASMGDSYRGKTKAEILAAFAGNTAWVTTGADIVGYGIFDSGISLPLLKTFATPTSTLFESGYGTEESAYTITNWTQLQNINNSNILTKNYYFQLLNNLSNTTSDYTNLASSTANGGAGWNPLGNDSAQFTGNFDGLGHTISDLYINRPTTHFIGLFGYTNGATIRNIGIKGTITGDTIVGGLVGFLFGSTVEDSYSNVTVSGKDSVGGLVGFNRDASTIKNSYATGTVSGTTTVGGLVGYNGAASSIENSYASGTVEGVVNVGGLVGNNDSTIKNSYASGTVEGGHGVGGLVGVSSPDIENSYYDKDTNTDSSMDDISYGRTKAEILALVGGAWDNTIWSKTSGGSSVEGYEILELPYLIGVTRDEDKSVVLLFNSGLGTSVNPYTIKNWTQLQNINNSNILTKNYYFQLLNNLSNTTSDYTNLASSTTNGGAGWNSLGNGSAQFKGNFDGLGHTIDKLYINNSTDEFVGLFGYTNGATISNVGVTNVDITKLGTTNSYVGGLVGRNNSSSINNSYSTGLISSYINDNNSMSTSRSHVGGLVGLNDNSSSINNSYTTGTVYTTGSDYAYIGGLVGRNDSSSINNSYSTGSVNGSANSYLTMGGLVGAVFISGTNSSTVTNSFWDTQTSGQNTSSGGTGLTTAQMSYGQIFKDASWDIVADSSVTSSTPVLKYDSINDKYVWAIAPLSLSYNLGTKTSQYNGLTQNLSSFYTTATSIFGNSYSFLDGTYKFQVNGIDVTGYKNAATYENIKVASTNDFLNIASSGNTDGTLTIAKKAITVNADDLSKIYGQTDANLTYTATGLVGNDTLTGNLKRVTGENVGEYTISQDTTLTNSNYTVTFTNGKYTITPKAITVSADDLSKIYGQTDANLTYSTTGLVGNDTLTGNLKRVTGENVGEYTISQDTTLTNSNYTVTFTNGKYTITPKAITVSADDLSKIYGQTDASLTYTATGLVGNDTLSGSLKRVSGENVGEYTISQDTTLTNSNYTVTFTDGKYTITPKAITVSANDLSKIYGQTDASLTYTATGLVGNDTLSGNLKRVSGENVGEYVISQDTTLSNSNYTVTFTNGKYTITPKAITVSAENKSKTQGENNPSLTYVVNGLIGNDILIGNLSTTATVSSDVGTYEITQGDLANGNYAITFNDGELTVLAKNTPTPNPEPTPTPPDLSKIIDNIDKTIRVNVPNRGVIPPVASTTNPTQTNNGQEVNNIGSVNPDEGGIIVDRNSNVRIINGGVKLPIGLTLLSDTTPDNQIGETN</sequence>
<feature type="chain" id="PRO_5042185192" evidence="4">
    <location>
        <begin position="36"/>
        <end position="1875"/>
    </location>
</feature>
<dbReference type="InterPro" id="IPR012334">
    <property type="entry name" value="Pectin_lyas_fold"/>
</dbReference>
<organism evidence="6 7">
    <name type="scientific">Arcobacter defluvii</name>
    <dbReference type="NCBI Taxonomy" id="873191"/>
    <lineage>
        <taxon>Bacteria</taxon>
        <taxon>Pseudomonadati</taxon>
        <taxon>Campylobacterota</taxon>
        <taxon>Epsilonproteobacteria</taxon>
        <taxon>Campylobacterales</taxon>
        <taxon>Arcobacteraceae</taxon>
        <taxon>Arcobacter</taxon>
    </lineage>
</organism>
<feature type="signal peptide" evidence="4">
    <location>
        <begin position="1"/>
        <end position="35"/>
    </location>
</feature>
<evidence type="ECO:0000256" key="3">
    <source>
        <dbReference type="ARBA" id="ARBA00022729"/>
    </source>
</evidence>
<dbReference type="InterPro" id="IPR050909">
    <property type="entry name" value="Bact_Autotransporter_VF"/>
</dbReference>
<evidence type="ECO:0000313" key="6">
    <source>
        <dbReference type="EMBL" id="QKF76776.1"/>
    </source>
</evidence>
<name>A0AAE7E6B1_9BACT</name>
<dbReference type="SUPFAM" id="SSF51126">
    <property type="entry name" value="Pectin lyase-like"/>
    <property type="match status" value="1"/>
</dbReference>
<comment type="subcellular location">
    <subcellularLocation>
        <location evidence="1">Secreted</location>
    </subcellularLocation>
</comment>
<evidence type="ECO:0000259" key="5">
    <source>
        <dbReference type="SMART" id="SM00912"/>
    </source>
</evidence>
<dbReference type="Gene3D" id="2.160.20.10">
    <property type="entry name" value="Single-stranded right-handed beta-helix, Pectin lyase-like"/>
    <property type="match status" value="1"/>
</dbReference>
<evidence type="ECO:0000256" key="4">
    <source>
        <dbReference type="SAM" id="SignalP"/>
    </source>
</evidence>
<dbReference type="Gene3D" id="3.30.160.710">
    <property type="match status" value="1"/>
</dbReference>
<dbReference type="InterPro" id="IPR011050">
    <property type="entry name" value="Pectin_lyase_fold/virulence"/>
</dbReference>
<dbReference type="PANTHER" id="PTHR12338:SF8">
    <property type="entry name" value="HEME_HEMOPEXIN-BINDING PROTEIN"/>
    <property type="match status" value="1"/>
</dbReference>
<accession>A0AAE7E6B1</accession>
<dbReference type="SMART" id="SM00912">
    <property type="entry name" value="Haemagg_act"/>
    <property type="match status" value="1"/>
</dbReference>
<keyword evidence="2" id="KW-0964">Secreted</keyword>
<dbReference type="EMBL" id="CP053835">
    <property type="protein sequence ID" value="QKF76776.1"/>
    <property type="molecule type" value="Genomic_DNA"/>
</dbReference>
<dbReference type="PANTHER" id="PTHR12338">
    <property type="entry name" value="AUTOTRANSPORTER"/>
    <property type="match status" value="1"/>
</dbReference>
<dbReference type="Pfam" id="PF07581">
    <property type="entry name" value="Glug"/>
    <property type="match status" value="7"/>
</dbReference>
<dbReference type="GO" id="GO:0005576">
    <property type="term" value="C:extracellular region"/>
    <property type="evidence" value="ECO:0007669"/>
    <property type="project" value="UniProtKB-SubCell"/>
</dbReference>
<protein>
    <submittedName>
        <fullName evidence="6">Hemagglutinin domain-containing protein</fullName>
    </submittedName>
</protein>
<dbReference type="InterPro" id="IPR008638">
    <property type="entry name" value="FhaB/CdiA-like_TPS"/>
</dbReference>
<dbReference type="NCBIfam" id="TIGR01901">
    <property type="entry name" value="adhes_NPXG"/>
    <property type="match status" value="1"/>
</dbReference>
<dbReference type="InterPro" id="IPR041286">
    <property type="entry name" value="MBG_2"/>
</dbReference>
<evidence type="ECO:0000256" key="1">
    <source>
        <dbReference type="ARBA" id="ARBA00004613"/>
    </source>
</evidence>
<proteinExistence type="predicted"/>
<dbReference type="KEGG" id="adz:ADFLV_0727"/>
<dbReference type="Pfam" id="PF05860">
    <property type="entry name" value="TPS"/>
    <property type="match status" value="1"/>
</dbReference>
<evidence type="ECO:0000256" key="2">
    <source>
        <dbReference type="ARBA" id="ARBA00022525"/>
    </source>
</evidence>
<keyword evidence="3 4" id="KW-0732">Signal</keyword>
<gene>
    <name evidence="6" type="ORF">ADFLV_0727</name>
</gene>
<keyword evidence="7" id="KW-1185">Reference proteome</keyword>
<dbReference type="Pfam" id="PF18676">
    <property type="entry name" value="MBG_2"/>
    <property type="match status" value="5"/>
</dbReference>
<dbReference type="Gene3D" id="2.160.20.110">
    <property type="match status" value="3"/>
</dbReference>
<reference evidence="6 7" key="1">
    <citation type="submission" date="2020-05" db="EMBL/GenBank/DDBJ databases">
        <title>Complete genome sequencing of Campylobacter and Arcobacter type strains.</title>
        <authorList>
            <person name="Miller W.G."/>
            <person name="Yee E."/>
        </authorList>
    </citation>
    <scope>NUCLEOTIDE SEQUENCE [LARGE SCALE GENOMIC DNA]</scope>
    <source>
        <strain evidence="6 7">LMG 25694</strain>
    </source>
</reference>